<dbReference type="InterPro" id="IPR005084">
    <property type="entry name" value="CBM6"/>
</dbReference>
<dbReference type="PROSITE" id="PS51175">
    <property type="entry name" value="CBM6"/>
    <property type="match status" value="1"/>
</dbReference>
<keyword evidence="4" id="KW-1185">Reference proteome</keyword>
<organism evidence="3 4">
    <name type="scientific">Cnuella takakiae</name>
    <dbReference type="NCBI Taxonomy" id="1302690"/>
    <lineage>
        <taxon>Bacteria</taxon>
        <taxon>Pseudomonadati</taxon>
        <taxon>Bacteroidota</taxon>
        <taxon>Chitinophagia</taxon>
        <taxon>Chitinophagales</taxon>
        <taxon>Chitinophagaceae</taxon>
        <taxon>Cnuella</taxon>
    </lineage>
</organism>
<dbReference type="EMBL" id="FQUO01000007">
    <property type="protein sequence ID" value="SHF34489.1"/>
    <property type="molecule type" value="Genomic_DNA"/>
</dbReference>
<feature type="chain" id="PRO_5012273958" evidence="1">
    <location>
        <begin position="28"/>
        <end position="678"/>
    </location>
</feature>
<evidence type="ECO:0000256" key="1">
    <source>
        <dbReference type="SAM" id="SignalP"/>
    </source>
</evidence>
<dbReference type="AlphaFoldDB" id="A0A1M5AW89"/>
<evidence type="ECO:0000313" key="3">
    <source>
        <dbReference type="EMBL" id="SHF34489.1"/>
    </source>
</evidence>
<dbReference type="Pfam" id="PF03422">
    <property type="entry name" value="CBM_6"/>
    <property type="match status" value="1"/>
</dbReference>
<evidence type="ECO:0000313" key="4">
    <source>
        <dbReference type="Proteomes" id="UP000184368"/>
    </source>
</evidence>
<keyword evidence="1" id="KW-0732">Signal</keyword>
<dbReference type="GO" id="GO:0030246">
    <property type="term" value="F:carbohydrate binding"/>
    <property type="evidence" value="ECO:0007669"/>
    <property type="project" value="InterPro"/>
</dbReference>
<accession>A0A1M5AW89</accession>
<dbReference type="SMART" id="SM00612">
    <property type="entry name" value="Kelch"/>
    <property type="match status" value="2"/>
</dbReference>
<protein>
    <submittedName>
        <fullName evidence="3">N-acetylneuraminic acid mutarotase</fullName>
    </submittedName>
</protein>
<dbReference type="InterPro" id="IPR006652">
    <property type="entry name" value="Kelch_1"/>
</dbReference>
<dbReference type="InterPro" id="IPR008979">
    <property type="entry name" value="Galactose-bd-like_sf"/>
</dbReference>
<proteinExistence type="predicted"/>
<dbReference type="PANTHER" id="PTHR46773:SF5">
    <property type="entry name" value="OS04G0487100 PROTEIN"/>
    <property type="match status" value="1"/>
</dbReference>
<evidence type="ECO:0000259" key="2">
    <source>
        <dbReference type="PROSITE" id="PS51175"/>
    </source>
</evidence>
<dbReference type="SUPFAM" id="SSF49785">
    <property type="entry name" value="Galactose-binding domain-like"/>
    <property type="match status" value="1"/>
</dbReference>
<reference evidence="3 4" key="1">
    <citation type="submission" date="2016-11" db="EMBL/GenBank/DDBJ databases">
        <authorList>
            <person name="Jaros S."/>
            <person name="Januszkiewicz K."/>
            <person name="Wedrychowicz H."/>
        </authorList>
    </citation>
    <scope>NUCLEOTIDE SEQUENCE [LARGE SCALE GENOMIC DNA]</scope>
    <source>
        <strain evidence="3 4">DSM 26897</strain>
    </source>
</reference>
<dbReference type="STRING" id="1302690.BUE76_16155"/>
<sequence>MHMKYNRYPLQVLMAFFFVSVTQSTTAQWKRSANALQTRSEASSVVYEGKYYVFMGFGTPELEPATNSEVYDPVLDEWKLLQSIPDGKAVTHQGVARLDSRVWHIGGRRGNHPGPLTNEIWIYDISTDSWSQGPSILDPATGNPLLWGAGGAVFLGRTLHVFGGFVATACDADQSTYHLTLDVDAWLANPGAPAPWKNEKAPMPLKRNHFGTVILNGKIYAIGGQTGHDCRGGQDKRWSHVYDPATDSWQRLPDMPQARSHVEGSSFAVDGKIYVLGGQVEGSINTKLATVFDPSANNGAGGWYNDSTLQLPSAYEGPAAKVIGSALLFSHGGEGSSRRPRKAIFTQSIARNPNYRFLLPAGCGSYNLLKGSVAQGQTLLFTADSSTAYTVSSTATWLKPTKGANGVAVVNGVDIGYTIDAANLEPGEYQASLDVTGEGFTSASYCISVKVSNDILEAESAVRSGAILDTLHPGYTSSGYVDYQHPTEDFIEWTIDVPEARSVVLKFRYANGSKANRPMQLTLNDSVLTAALDFPTTGSFNNWGYSDIPVSLVAGTNNIRLIASGASGPNVDHLALDSVTNLPVATMHIQADTSASRSMNIAPNPVMGTARVTLNWSPVHPVTVQVLDRSGALRRQMRFNQVANRQLLVPVETLPPATYILVVRESAFVVSRQIIIVR</sequence>
<dbReference type="Pfam" id="PF01344">
    <property type="entry name" value="Kelch_1"/>
    <property type="match status" value="2"/>
</dbReference>
<dbReference type="Proteomes" id="UP000184368">
    <property type="component" value="Unassembled WGS sequence"/>
</dbReference>
<dbReference type="SUPFAM" id="SSF117281">
    <property type="entry name" value="Kelch motif"/>
    <property type="match status" value="2"/>
</dbReference>
<dbReference type="InterPro" id="IPR015915">
    <property type="entry name" value="Kelch-typ_b-propeller"/>
</dbReference>
<dbReference type="Gene3D" id="2.120.10.80">
    <property type="entry name" value="Kelch-type beta propeller"/>
    <property type="match status" value="2"/>
</dbReference>
<feature type="domain" description="CBM6" evidence="2">
    <location>
        <begin position="454"/>
        <end position="577"/>
    </location>
</feature>
<dbReference type="CDD" id="cd04082">
    <property type="entry name" value="CBM35_pectate_lyase-like"/>
    <property type="match status" value="1"/>
</dbReference>
<gene>
    <name evidence="3" type="ORF">SAMN05444008_10732</name>
</gene>
<feature type="signal peptide" evidence="1">
    <location>
        <begin position="1"/>
        <end position="27"/>
    </location>
</feature>
<dbReference type="PANTHER" id="PTHR46773">
    <property type="match status" value="1"/>
</dbReference>
<name>A0A1M5AW89_9BACT</name>
<dbReference type="Gene3D" id="2.60.120.260">
    <property type="entry name" value="Galactose-binding domain-like"/>
    <property type="match status" value="1"/>
</dbReference>
<dbReference type="InterPro" id="IPR053256">
    <property type="entry name" value="Kelch_repeat-containing"/>
</dbReference>